<evidence type="ECO:0008006" key="2">
    <source>
        <dbReference type="Google" id="ProtNLM"/>
    </source>
</evidence>
<evidence type="ECO:0000313" key="1">
    <source>
        <dbReference type="EMBL" id="MPM45417.1"/>
    </source>
</evidence>
<protein>
    <recommendedName>
        <fullName evidence="2">DUF3788 domain-containing protein</fullName>
    </recommendedName>
</protein>
<dbReference type="Pfam" id="PF12663">
    <property type="entry name" value="DUF3788"/>
    <property type="match status" value="1"/>
</dbReference>
<dbReference type="AlphaFoldDB" id="A0A644ZXD9"/>
<proteinExistence type="predicted"/>
<sequence length="147" mass="16594">MQWHEAFGEKHQPSWQDIRTYVGKGVVLWDELNSYLSTLCGKEGDLSYSSCAAQPGWNVKYRKGGKSLCTLYPMQEFFITLVVIGIKEESSVFHLIAEGALNEYVIGLFTHARPMAIGRWLMIEVRDGTILRDVQTLVALRLQAGGR</sequence>
<name>A0A644ZXD9_9ZZZZ</name>
<gene>
    <name evidence="1" type="ORF">SDC9_92104</name>
</gene>
<dbReference type="InterPro" id="IPR024265">
    <property type="entry name" value="DUF3788"/>
</dbReference>
<accession>A0A644ZXD9</accession>
<organism evidence="1">
    <name type="scientific">bioreactor metagenome</name>
    <dbReference type="NCBI Taxonomy" id="1076179"/>
    <lineage>
        <taxon>unclassified sequences</taxon>
        <taxon>metagenomes</taxon>
        <taxon>ecological metagenomes</taxon>
    </lineage>
</organism>
<dbReference type="EMBL" id="VSSQ01010867">
    <property type="protein sequence ID" value="MPM45417.1"/>
    <property type="molecule type" value="Genomic_DNA"/>
</dbReference>
<comment type="caution">
    <text evidence="1">The sequence shown here is derived from an EMBL/GenBank/DDBJ whole genome shotgun (WGS) entry which is preliminary data.</text>
</comment>
<reference evidence="1" key="1">
    <citation type="submission" date="2019-08" db="EMBL/GenBank/DDBJ databases">
        <authorList>
            <person name="Kucharzyk K."/>
            <person name="Murdoch R.W."/>
            <person name="Higgins S."/>
            <person name="Loffler F."/>
        </authorList>
    </citation>
    <scope>NUCLEOTIDE SEQUENCE</scope>
</reference>